<dbReference type="EMBL" id="UYWW01012774">
    <property type="protein sequence ID" value="VDM22278.1"/>
    <property type="molecule type" value="Genomic_DNA"/>
</dbReference>
<gene>
    <name evidence="8" type="ORF">WBA_LOCUS12398</name>
</gene>
<dbReference type="AlphaFoldDB" id="A0A3P7GHY9"/>
<reference evidence="8 9" key="1">
    <citation type="submission" date="2018-11" db="EMBL/GenBank/DDBJ databases">
        <authorList>
            <consortium name="Pathogen Informatics"/>
        </authorList>
    </citation>
    <scope>NUCLEOTIDE SEQUENCE [LARGE SCALE GENOMIC DNA]</scope>
</reference>
<keyword evidence="4" id="KW-0560">Oxidoreductase</keyword>
<keyword evidence="9" id="KW-1185">Reference proteome</keyword>
<dbReference type="GO" id="GO:0005783">
    <property type="term" value="C:endoplasmic reticulum"/>
    <property type="evidence" value="ECO:0007669"/>
    <property type="project" value="TreeGrafter"/>
</dbReference>
<evidence type="ECO:0000256" key="5">
    <source>
        <dbReference type="ARBA" id="ARBA00023136"/>
    </source>
</evidence>
<feature type="domain" description="Fatty acid hydroxylase" evidence="7">
    <location>
        <begin position="56"/>
        <end position="127"/>
    </location>
</feature>
<dbReference type="InterPro" id="IPR006694">
    <property type="entry name" value="Fatty_acid_hydroxylase"/>
</dbReference>
<feature type="transmembrane region" description="Helical" evidence="6">
    <location>
        <begin position="29"/>
        <end position="49"/>
    </location>
</feature>
<dbReference type="Proteomes" id="UP000270924">
    <property type="component" value="Unassembled WGS sequence"/>
</dbReference>
<evidence type="ECO:0000256" key="3">
    <source>
        <dbReference type="ARBA" id="ARBA00022989"/>
    </source>
</evidence>
<keyword evidence="2 6" id="KW-0812">Transmembrane</keyword>
<dbReference type="InterPro" id="IPR051689">
    <property type="entry name" value="Sterol_desaturase/TMEM195"/>
</dbReference>
<protein>
    <recommendedName>
        <fullName evidence="7">Fatty acid hydroxylase domain-containing protein</fullName>
    </recommendedName>
</protein>
<feature type="transmembrane region" description="Helical" evidence="6">
    <location>
        <begin position="234"/>
        <end position="250"/>
    </location>
</feature>
<evidence type="ECO:0000313" key="8">
    <source>
        <dbReference type="EMBL" id="VDM22278.1"/>
    </source>
</evidence>
<name>A0A3P7GHY9_WUCBA</name>
<dbReference type="GO" id="GO:0050479">
    <property type="term" value="F:glyceryl-ether monooxygenase activity"/>
    <property type="evidence" value="ECO:0007669"/>
    <property type="project" value="TreeGrafter"/>
</dbReference>
<accession>A0A3P7GHY9</accession>
<sequence>FGGRTIAIFLYDYIWNNFRLIENSWNSPLTWIFCLFFQDFMYYLGHRAIHDILDFFGDFMSYIIVLNILTIQQLFDKLLFKLFNNYGKLGIILNTPSHHRVHHGRNPYCIDRNYAAVFIIWDKIFGTFEPERQFEKPVYGIIDQEMTFNQIYLQFHTLYNLLFVKWRMKTENGEWVFRGIEKLKAIYYPPIYMPNMKVQRYFHWFTMVDHEEGIPLIENEIIRYNPEISHWKKIYCLVHFMLLLAVFFHFEIDRNQLSYLDFNLKLAFFIITIQCLGAFFDRKFVAITFSYIQITILHFTQKKKKTYL</sequence>
<evidence type="ECO:0000259" key="7">
    <source>
        <dbReference type="Pfam" id="PF04116"/>
    </source>
</evidence>
<organism evidence="8 9">
    <name type="scientific">Wuchereria bancrofti</name>
    <dbReference type="NCBI Taxonomy" id="6293"/>
    <lineage>
        <taxon>Eukaryota</taxon>
        <taxon>Metazoa</taxon>
        <taxon>Ecdysozoa</taxon>
        <taxon>Nematoda</taxon>
        <taxon>Chromadorea</taxon>
        <taxon>Rhabditida</taxon>
        <taxon>Spirurina</taxon>
        <taxon>Spiruromorpha</taxon>
        <taxon>Filarioidea</taxon>
        <taxon>Onchocercidae</taxon>
        <taxon>Wuchereria</taxon>
    </lineage>
</organism>
<evidence type="ECO:0000256" key="6">
    <source>
        <dbReference type="SAM" id="Phobius"/>
    </source>
</evidence>
<dbReference type="GO" id="GO:0008610">
    <property type="term" value="P:lipid biosynthetic process"/>
    <property type="evidence" value="ECO:0007669"/>
    <property type="project" value="InterPro"/>
</dbReference>
<feature type="non-terminal residue" evidence="8">
    <location>
        <position position="1"/>
    </location>
</feature>
<comment type="subcellular location">
    <subcellularLocation>
        <location evidence="1">Endomembrane system</location>
        <topology evidence="1">Multi-pass membrane protein</topology>
    </subcellularLocation>
</comment>
<feature type="transmembrane region" description="Helical" evidence="6">
    <location>
        <begin position="262"/>
        <end position="280"/>
    </location>
</feature>
<dbReference type="FunCoup" id="A0A3P7GHY9">
    <property type="interactions" value="39"/>
</dbReference>
<dbReference type="InParanoid" id="A0A3P7GHY9"/>
<evidence type="ECO:0000256" key="1">
    <source>
        <dbReference type="ARBA" id="ARBA00004127"/>
    </source>
</evidence>
<dbReference type="Pfam" id="PF04116">
    <property type="entry name" value="FA_hydroxylase"/>
    <property type="match status" value="1"/>
</dbReference>
<keyword evidence="3 6" id="KW-1133">Transmembrane helix</keyword>
<dbReference type="GO" id="GO:0016020">
    <property type="term" value="C:membrane"/>
    <property type="evidence" value="ECO:0007669"/>
    <property type="project" value="GOC"/>
</dbReference>
<dbReference type="GO" id="GO:0005506">
    <property type="term" value="F:iron ion binding"/>
    <property type="evidence" value="ECO:0007669"/>
    <property type="project" value="InterPro"/>
</dbReference>
<evidence type="ECO:0000256" key="4">
    <source>
        <dbReference type="ARBA" id="ARBA00023002"/>
    </source>
</evidence>
<dbReference type="PANTHER" id="PTHR21624">
    <property type="entry name" value="STEROL DESATURASE-RELATED PROTEIN"/>
    <property type="match status" value="1"/>
</dbReference>
<keyword evidence="5 6" id="KW-0472">Membrane</keyword>
<dbReference type="PANTHER" id="PTHR21624:SF4">
    <property type="entry name" value="ALKYLGLYCEROL MONOOXYGENASE"/>
    <property type="match status" value="1"/>
</dbReference>
<dbReference type="OrthoDB" id="6354873at2759"/>
<proteinExistence type="predicted"/>
<feature type="transmembrane region" description="Helical" evidence="6">
    <location>
        <begin position="55"/>
        <end position="75"/>
    </location>
</feature>
<evidence type="ECO:0000313" key="9">
    <source>
        <dbReference type="Proteomes" id="UP000270924"/>
    </source>
</evidence>
<dbReference type="GO" id="GO:0006643">
    <property type="term" value="P:membrane lipid metabolic process"/>
    <property type="evidence" value="ECO:0007669"/>
    <property type="project" value="TreeGrafter"/>
</dbReference>
<evidence type="ECO:0000256" key="2">
    <source>
        <dbReference type="ARBA" id="ARBA00022692"/>
    </source>
</evidence>
<dbReference type="OMA" id="PITWWIS"/>